<dbReference type="AlphaFoldDB" id="A0A5C6YVL4"/>
<dbReference type="EMBL" id="VORT01000015">
    <property type="protein sequence ID" value="TXD71619.1"/>
    <property type="molecule type" value="Genomic_DNA"/>
</dbReference>
<dbReference type="Proteomes" id="UP000321497">
    <property type="component" value="Unassembled WGS sequence"/>
</dbReference>
<organism evidence="1 2">
    <name type="scientific">Aequorivita antarctica</name>
    <dbReference type="NCBI Taxonomy" id="153266"/>
    <lineage>
        <taxon>Bacteria</taxon>
        <taxon>Pseudomonadati</taxon>
        <taxon>Bacteroidota</taxon>
        <taxon>Flavobacteriia</taxon>
        <taxon>Flavobacteriales</taxon>
        <taxon>Flavobacteriaceae</taxon>
        <taxon>Aequorivita</taxon>
    </lineage>
</organism>
<dbReference type="RefSeq" id="WP_111845512.1">
    <property type="nucleotide sequence ID" value="NZ_UEGI01000019.1"/>
</dbReference>
<keyword evidence="2" id="KW-1185">Reference proteome</keyword>
<sequence length="81" mass="9433">MGKTKKLIELDDKTIAILEGQAKLNKRSLKNFIEWSLEETALRLAEPSEEYKAMIDVLKKRDAEGKLKWYSSEEIKKSYGR</sequence>
<dbReference type="OrthoDB" id="1179307at2"/>
<protein>
    <submittedName>
        <fullName evidence="1">Uncharacterized protein</fullName>
    </submittedName>
</protein>
<comment type="caution">
    <text evidence="1">The sequence shown here is derived from an EMBL/GenBank/DDBJ whole genome shotgun (WGS) entry which is preliminary data.</text>
</comment>
<proteinExistence type="predicted"/>
<gene>
    <name evidence="1" type="ORF">ESU54_15920</name>
</gene>
<evidence type="ECO:0000313" key="1">
    <source>
        <dbReference type="EMBL" id="TXD71619.1"/>
    </source>
</evidence>
<reference evidence="1 2" key="1">
    <citation type="submission" date="2019-08" db="EMBL/GenBank/DDBJ databases">
        <title>Genome of Aequorivita antarctica SW49 (type strain).</title>
        <authorList>
            <person name="Bowman J.P."/>
        </authorList>
    </citation>
    <scope>NUCLEOTIDE SEQUENCE [LARGE SCALE GENOMIC DNA]</scope>
    <source>
        <strain evidence="1 2">SW49</strain>
    </source>
</reference>
<name>A0A5C6YVL4_9FLAO</name>
<accession>A0A5C6YVL4</accession>
<evidence type="ECO:0000313" key="2">
    <source>
        <dbReference type="Proteomes" id="UP000321497"/>
    </source>
</evidence>